<dbReference type="SUPFAM" id="SSF55469">
    <property type="entry name" value="FMN-dependent nitroreductase-like"/>
    <property type="match status" value="1"/>
</dbReference>
<dbReference type="Proteomes" id="UP001062776">
    <property type="component" value="Unassembled WGS sequence"/>
</dbReference>
<sequence length="291" mass="31458">MQVAMAPYLEVEAAMLGQSREHVIEEPNATVEFGAAAAIKIDENGDIGLTGLAVKAGLSGVCHEREHKLFGAITRWPLGERSEACHLSAMSSSPASSPALDVLLSRASTDHLSAPAPDKEQIGRILSAGLRAPDHGKIRPWRYIVIKGKHRTEFAEEVVRAMVSADPEVPEKKIAKRRQRFSEMPMTIALVMAIEPKSKIPVQEQELSVGAGAMNVLNALHAEGFGGFWVSSDFADEPCFREALGLGDAQRLAGFLFVGTPDKPVQGAKRPDVSDYMAFWKSEPVSFGADK</sequence>
<dbReference type="PANTHER" id="PTHR43821">
    <property type="entry name" value="NAD(P)H NITROREDUCTASE YDJA-RELATED"/>
    <property type="match status" value="1"/>
</dbReference>
<name>A0ABQ0PWY6_9PROT</name>
<organism evidence="9 10">
    <name type="scientific">Asaia krungthepensis NRIC 0535</name>
    <dbReference type="NCBI Taxonomy" id="1307925"/>
    <lineage>
        <taxon>Bacteria</taxon>
        <taxon>Pseudomonadati</taxon>
        <taxon>Pseudomonadota</taxon>
        <taxon>Alphaproteobacteria</taxon>
        <taxon>Acetobacterales</taxon>
        <taxon>Acetobacteraceae</taxon>
        <taxon>Asaia</taxon>
    </lineage>
</organism>
<dbReference type="InterPro" id="IPR052530">
    <property type="entry name" value="NAD(P)H_nitroreductase"/>
</dbReference>
<evidence type="ECO:0000313" key="10">
    <source>
        <dbReference type="Proteomes" id="UP001062776"/>
    </source>
</evidence>
<keyword evidence="3" id="KW-0285">Flavoprotein</keyword>
<gene>
    <name evidence="9" type="ORF">AA0535_0307</name>
</gene>
<dbReference type="CDD" id="cd02135">
    <property type="entry name" value="YdjA-like"/>
    <property type="match status" value="1"/>
</dbReference>
<evidence type="ECO:0000256" key="1">
    <source>
        <dbReference type="ARBA" id="ARBA00001917"/>
    </source>
</evidence>
<evidence type="ECO:0000256" key="4">
    <source>
        <dbReference type="ARBA" id="ARBA00022643"/>
    </source>
</evidence>
<comment type="caution">
    <text evidence="9">The sequence shown here is derived from an EMBL/GenBank/DDBJ whole genome shotgun (WGS) entry which is preliminary data.</text>
</comment>
<keyword evidence="4" id="KW-0288">FMN</keyword>
<feature type="domain" description="Nitroreductase" evidence="8">
    <location>
        <begin position="105"/>
        <end position="259"/>
    </location>
</feature>
<dbReference type="InterPro" id="IPR000415">
    <property type="entry name" value="Nitroreductase-like"/>
</dbReference>
<reference evidence="9" key="1">
    <citation type="submission" date="2013-04" db="EMBL/GenBank/DDBJ databases">
        <title>The genome sequencing project of 58 acetic acid bacteria.</title>
        <authorList>
            <person name="Okamoto-Kainuma A."/>
            <person name="Ishikawa M."/>
            <person name="Umino S."/>
            <person name="Koizumi Y."/>
            <person name="Shiwa Y."/>
            <person name="Yoshikawa H."/>
            <person name="Matsutani M."/>
            <person name="Matsushita K."/>
        </authorList>
    </citation>
    <scope>NUCLEOTIDE SEQUENCE</scope>
    <source>
        <strain evidence="9">NRIC 0535</strain>
    </source>
</reference>
<evidence type="ECO:0000256" key="5">
    <source>
        <dbReference type="ARBA" id="ARBA00022857"/>
    </source>
</evidence>
<proteinExistence type="inferred from homology"/>
<dbReference type="Pfam" id="PF00881">
    <property type="entry name" value="Nitroreductase"/>
    <property type="match status" value="1"/>
</dbReference>
<dbReference type="PANTHER" id="PTHR43821:SF1">
    <property type="entry name" value="NAD(P)H NITROREDUCTASE YDJA-RELATED"/>
    <property type="match status" value="1"/>
</dbReference>
<dbReference type="InterPro" id="IPR029479">
    <property type="entry name" value="Nitroreductase"/>
</dbReference>
<keyword evidence="6" id="KW-0560">Oxidoreductase</keyword>
<evidence type="ECO:0000259" key="8">
    <source>
        <dbReference type="Pfam" id="PF00881"/>
    </source>
</evidence>
<comment type="cofactor">
    <cofactor evidence="1">
        <name>FMN</name>
        <dbReference type="ChEBI" id="CHEBI:58210"/>
    </cofactor>
</comment>
<evidence type="ECO:0000313" key="9">
    <source>
        <dbReference type="EMBL" id="GBQ83687.1"/>
    </source>
</evidence>
<evidence type="ECO:0000256" key="3">
    <source>
        <dbReference type="ARBA" id="ARBA00022630"/>
    </source>
</evidence>
<keyword evidence="7" id="KW-0520">NAD</keyword>
<accession>A0ABQ0PWY6</accession>
<dbReference type="EMBL" id="BAPV01000003">
    <property type="protein sequence ID" value="GBQ83687.1"/>
    <property type="molecule type" value="Genomic_DNA"/>
</dbReference>
<keyword evidence="5" id="KW-0521">NADP</keyword>
<keyword evidence="10" id="KW-1185">Reference proteome</keyword>
<dbReference type="InterPro" id="IPR026021">
    <property type="entry name" value="YdjA-like"/>
</dbReference>
<evidence type="ECO:0000256" key="6">
    <source>
        <dbReference type="ARBA" id="ARBA00023002"/>
    </source>
</evidence>
<dbReference type="Gene3D" id="3.40.109.10">
    <property type="entry name" value="NADH Oxidase"/>
    <property type="match status" value="1"/>
</dbReference>
<evidence type="ECO:0000256" key="7">
    <source>
        <dbReference type="ARBA" id="ARBA00023027"/>
    </source>
</evidence>
<evidence type="ECO:0000256" key="2">
    <source>
        <dbReference type="ARBA" id="ARBA00007118"/>
    </source>
</evidence>
<protein>
    <submittedName>
        <fullName evidence="9">Oxidoreductase</fullName>
    </submittedName>
</protein>
<comment type="similarity">
    <text evidence="2">Belongs to the nitroreductase family.</text>
</comment>